<dbReference type="NCBIfam" id="TIGR00678">
    <property type="entry name" value="holB"/>
    <property type="match status" value="1"/>
</dbReference>
<dbReference type="NCBIfam" id="NF005972">
    <property type="entry name" value="PRK08058.1"/>
    <property type="match status" value="1"/>
</dbReference>
<keyword evidence="1" id="KW-0548">Nucleotidyltransferase</keyword>
<dbReference type="Proteomes" id="UP001302696">
    <property type="component" value="Chromosome"/>
</dbReference>
<dbReference type="Gene3D" id="3.40.50.300">
    <property type="entry name" value="P-loop containing nucleotide triphosphate hydrolases"/>
    <property type="match status" value="1"/>
</dbReference>
<protein>
    <submittedName>
        <fullName evidence="1">DNA polymerase III subunit delta</fullName>
        <ecNumber evidence="1">2.7.7.7</ecNumber>
    </submittedName>
</protein>
<dbReference type="InterPro" id="IPR050238">
    <property type="entry name" value="DNA_Rep/Repair_Clamp_Loader"/>
</dbReference>
<evidence type="ECO:0000313" key="1">
    <source>
        <dbReference type="EMBL" id="WPC21339.1"/>
    </source>
</evidence>
<dbReference type="GO" id="GO:0003887">
    <property type="term" value="F:DNA-directed DNA polymerase activity"/>
    <property type="evidence" value="ECO:0007669"/>
    <property type="project" value="UniProtKB-EC"/>
</dbReference>
<dbReference type="PANTHER" id="PTHR11669:SF8">
    <property type="entry name" value="DNA POLYMERASE III SUBUNIT DELTA"/>
    <property type="match status" value="1"/>
</dbReference>
<dbReference type="SUPFAM" id="SSF52540">
    <property type="entry name" value="P-loop containing nucleoside triphosphate hydrolases"/>
    <property type="match status" value="1"/>
</dbReference>
<dbReference type="RefSeq" id="WP_063698341.1">
    <property type="nucleotide sequence ID" value="NZ_BBIM01000038.1"/>
</dbReference>
<organism evidence="1 2">
    <name type="scientific">Pediococcus inopinatus</name>
    <dbReference type="NCBI Taxonomy" id="114090"/>
    <lineage>
        <taxon>Bacteria</taxon>
        <taxon>Bacillati</taxon>
        <taxon>Bacillota</taxon>
        <taxon>Bacilli</taxon>
        <taxon>Lactobacillales</taxon>
        <taxon>Lactobacillaceae</taxon>
        <taxon>Pediococcus</taxon>
    </lineage>
</organism>
<keyword evidence="2" id="KW-1185">Reference proteome</keyword>
<dbReference type="InterPro" id="IPR004622">
    <property type="entry name" value="DNA_pol_HolB"/>
</dbReference>
<accession>A0ABZ0Q307</accession>
<dbReference type="InterPro" id="IPR027417">
    <property type="entry name" value="P-loop_NTPase"/>
</dbReference>
<gene>
    <name evidence="1" type="primary">holB</name>
    <name evidence="1" type="ORF">N6G96_08675</name>
</gene>
<dbReference type="Pfam" id="PF13177">
    <property type="entry name" value="DNA_pol3_delta2"/>
    <property type="match status" value="1"/>
</dbReference>
<dbReference type="PANTHER" id="PTHR11669">
    <property type="entry name" value="REPLICATION FACTOR C / DNA POLYMERASE III GAMMA-TAU SUBUNIT"/>
    <property type="match status" value="1"/>
</dbReference>
<evidence type="ECO:0000313" key="2">
    <source>
        <dbReference type="Proteomes" id="UP001302696"/>
    </source>
</evidence>
<proteinExistence type="predicted"/>
<dbReference type="EC" id="2.7.7.7" evidence="1"/>
<dbReference type="EMBL" id="CP104778">
    <property type="protein sequence ID" value="WPC21339.1"/>
    <property type="molecule type" value="Genomic_DNA"/>
</dbReference>
<reference evidence="2" key="1">
    <citation type="submission" date="2024-06" db="EMBL/GenBank/DDBJ databases">
        <authorList>
            <person name="Chang H.C."/>
            <person name="Mun S.Y."/>
        </authorList>
    </citation>
    <scope>NUCLEOTIDE SEQUENCE [LARGE SCALE GENOMIC DNA]</scope>
    <source>
        <strain evidence="2">KT1</strain>
    </source>
</reference>
<keyword evidence="1" id="KW-0808">Transferase</keyword>
<name>A0ABZ0Q307_9LACO</name>
<sequence length="335" mass="37699">MAEEDGIQIAVKEKQPELVEHFAQVIASRKLAHAYLFAGESGIGKDELATWIAMRLFCLNVQNNMPCGKCQECRRISTNQHPDVVVVKPDGQSIKVDQVRFLKSEFTKSAVEGNQKIFIISDADKMTAGAANSLLKFIEEPSPNVTAFLLTTNKNLMLPTIISRTEVVELKPLIPAQFKAQLQKEEITPSLIAMAMNLTNSVVEVKNWLADDWLSQVQSAVSRWFLLAFQKDMRSFVEVQAKIMGLAKTKENQQLILDIVMLYCREALILKVNPNNLRLSFPNQDEQIKQGLTNKSESSLMAATEQALQAKNLMNRNVSFQNVLEALTIRLCRIY</sequence>